<organism evidence="1 2">
    <name type="scientific">Bathymodiolus thermophilus thioautotrophic gill symbiont</name>
    <dbReference type="NCBI Taxonomy" id="2360"/>
    <lineage>
        <taxon>Bacteria</taxon>
        <taxon>Pseudomonadati</taxon>
        <taxon>Pseudomonadota</taxon>
        <taxon>Gammaproteobacteria</taxon>
        <taxon>sulfur-oxidizing symbionts</taxon>
    </lineage>
</organism>
<dbReference type="EMBL" id="CAHJWF010000088">
    <property type="protein sequence ID" value="CAB5498539.1"/>
    <property type="molecule type" value="Genomic_DNA"/>
</dbReference>
<evidence type="ECO:0000313" key="1">
    <source>
        <dbReference type="EMBL" id="CAB5498539.1"/>
    </source>
</evidence>
<keyword evidence="2" id="KW-1185">Reference proteome</keyword>
<accession>A0ABN7G8I5</accession>
<reference evidence="1 2" key="1">
    <citation type="submission" date="2020-05" db="EMBL/GenBank/DDBJ databases">
        <authorList>
            <person name="Petersen J."/>
            <person name="Sayavedra L."/>
        </authorList>
    </citation>
    <scope>NUCLEOTIDE SEQUENCE [LARGE SCALE GENOMIC DNA]</scope>
    <source>
        <strain evidence="1">B azoricus SOX ET2 1586I</strain>
    </source>
</reference>
<dbReference type="Proteomes" id="UP000626656">
    <property type="component" value="Unassembled WGS sequence"/>
</dbReference>
<gene>
    <name evidence="1" type="ORF">AZO1586I_352</name>
</gene>
<proteinExistence type="predicted"/>
<evidence type="ECO:0000313" key="2">
    <source>
        <dbReference type="Proteomes" id="UP000626656"/>
    </source>
</evidence>
<comment type="caution">
    <text evidence="1">The sequence shown here is derived from an EMBL/GenBank/DDBJ whole genome shotgun (WGS) entry which is preliminary data.</text>
</comment>
<protein>
    <submittedName>
        <fullName evidence="1">Transposase, IS3/IS911 family</fullName>
    </submittedName>
</protein>
<name>A0ABN7G8I5_9GAMM</name>
<sequence>MVADGNNALNATLQNESTLAQIVSKHNILPQNLVNWKKIFLANAEIAMEPSKAVKEYKEV</sequence>